<name>A0A485LWJ6_9ZZZZ</name>
<dbReference type="InterPro" id="IPR027417">
    <property type="entry name" value="P-loop_NTPase"/>
</dbReference>
<dbReference type="PROSITE" id="PS51219">
    <property type="entry name" value="DPCK"/>
    <property type="match status" value="1"/>
</dbReference>
<keyword evidence="7" id="KW-0173">Coenzyme A biosynthesis</keyword>
<evidence type="ECO:0000256" key="3">
    <source>
        <dbReference type="ARBA" id="ARBA00022679"/>
    </source>
</evidence>
<evidence type="ECO:0000256" key="1">
    <source>
        <dbReference type="ARBA" id="ARBA00009018"/>
    </source>
</evidence>
<dbReference type="FunFam" id="3.40.50.300:FF:000991">
    <property type="entry name" value="Dephospho-CoA kinase"/>
    <property type="match status" value="1"/>
</dbReference>
<dbReference type="HAMAP" id="MF_00376">
    <property type="entry name" value="Dephospho_CoA_kinase"/>
    <property type="match status" value="1"/>
</dbReference>
<proteinExistence type="inferred from homology"/>
<evidence type="ECO:0000256" key="7">
    <source>
        <dbReference type="ARBA" id="ARBA00022993"/>
    </source>
</evidence>
<dbReference type="EMBL" id="CAADRM010000056">
    <property type="protein sequence ID" value="VFU12788.1"/>
    <property type="molecule type" value="Genomic_DNA"/>
</dbReference>
<keyword evidence="6" id="KW-0067">ATP-binding</keyword>
<dbReference type="CDD" id="cd02022">
    <property type="entry name" value="DPCK"/>
    <property type="match status" value="1"/>
</dbReference>
<sequence>MVVAGLTGGIATGKSTVSALFASFGAAVIDADLIAREVVARGSPAWEKIVEHFGTGVLRQDGELDRERLGGIIFSDAAQKDVLNRIVHPEVFREMDRRIRELGEENRAKVVICDVPLLIETGMHRGFDEVILVYVPEPLQIRRLMDRDGISRDEALRKVRAQMPIEEKRAYATIVIDNSASREETAGKTLQVYQYLQERAAEAECKGKR</sequence>
<dbReference type="InterPro" id="IPR001977">
    <property type="entry name" value="Depp_CoAkinase"/>
</dbReference>
<keyword evidence="3 8" id="KW-0808">Transferase</keyword>
<reference evidence="8" key="1">
    <citation type="submission" date="2019-03" db="EMBL/GenBank/DDBJ databases">
        <authorList>
            <person name="Hao L."/>
        </authorList>
    </citation>
    <scope>NUCLEOTIDE SEQUENCE</scope>
</reference>
<keyword evidence="5 8" id="KW-0418">Kinase</keyword>
<dbReference type="NCBIfam" id="TIGR00152">
    <property type="entry name" value="dephospho-CoA kinase"/>
    <property type="match status" value="1"/>
</dbReference>
<dbReference type="GO" id="GO:0005524">
    <property type="term" value="F:ATP binding"/>
    <property type="evidence" value="ECO:0007669"/>
    <property type="project" value="UniProtKB-KW"/>
</dbReference>
<evidence type="ECO:0000313" key="8">
    <source>
        <dbReference type="EMBL" id="VFU12788.1"/>
    </source>
</evidence>
<dbReference type="Pfam" id="PF01121">
    <property type="entry name" value="CoaE"/>
    <property type="match status" value="1"/>
</dbReference>
<protein>
    <submittedName>
        <fullName evidence="8">Dephospho-CoA kinase</fullName>
        <ecNumber evidence="8">2.7.1.24</ecNumber>
    </submittedName>
</protein>
<keyword evidence="4" id="KW-0547">Nucleotide-binding</keyword>
<dbReference type="SUPFAM" id="SSF52540">
    <property type="entry name" value="P-loop containing nucleoside triphosphate hydrolases"/>
    <property type="match status" value="1"/>
</dbReference>
<dbReference type="EC" id="2.7.1.24" evidence="8"/>
<keyword evidence="2" id="KW-0963">Cytoplasm</keyword>
<dbReference type="PANTHER" id="PTHR10695:SF46">
    <property type="entry name" value="BIFUNCTIONAL COENZYME A SYNTHASE-RELATED"/>
    <property type="match status" value="1"/>
</dbReference>
<dbReference type="AlphaFoldDB" id="A0A485LWJ6"/>
<gene>
    <name evidence="8" type="primary">coaE</name>
    <name evidence="8" type="ORF">SCFA_1490003</name>
</gene>
<comment type="similarity">
    <text evidence="1">Belongs to the CoaE family.</text>
</comment>
<evidence type="ECO:0000256" key="2">
    <source>
        <dbReference type="ARBA" id="ARBA00022490"/>
    </source>
</evidence>
<evidence type="ECO:0000256" key="6">
    <source>
        <dbReference type="ARBA" id="ARBA00022840"/>
    </source>
</evidence>
<dbReference type="GO" id="GO:0015937">
    <property type="term" value="P:coenzyme A biosynthetic process"/>
    <property type="evidence" value="ECO:0007669"/>
    <property type="project" value="UniProtKB-KW"/>
</dbReference>
<dbReference type="PANTHER" id="PTHR10695">
    <property type="entry name" value="DEPHOSPHO-COA KINASE-RELATED"/>
    <property type="match status" value="1"/>
</dbReference>
<dbReference type="Gene3D" id="3.40.50.300">
    <property type="entry name" value="P-loop containing nucleotide triphosphate hydrolases"/>
    <property type="match status" value="1"/>
</dbReference>
<accession>A0A485LWJ6</accession>
<dbReference type="GO" id="GO:0004140">
    <property type="term" value="F:dephospho-CoA kinase activity"/>
    <property type="evidence" value="ECO:0007669"/>
    <property type="project" value="UniProtKB-EC"/>
</dbReference>
<evidence type="ECO:0000256" key="5">
    <source>
        <dbReference type="ARBA" id="ARBA00022777"/>
    </source>
</evidence>
<evidence type="ECO:0000256" key="4">
    <source>
        <dbReference type="ARBA" id="ARBA00022741"/>
    </source>
</evidence>
<organism evidence="8">
    <name type="scientific">anaerobic digester metagenome</name>
    <dbReference type="NCBI Taxonomy" id="1263854"/>
    <lineage>
        <taxon>unclassified sequences</taxon>
        <taxon>metagenomes</taxon>
        <taxon>ecological metagenomes</taxon>
    </lineage>
</organism>